<dbReference type="AlphaFoldDB" id="A0A940WMF2"/>
<protein>
    <submittedName>
        <fullName evidence="1">Uncharacterized protein</fullName>
    </submittedName>
</protein>
<name>A0A940WMF2_9ACTN</name>
<reference evidence="1" key="1">
    <citation type="submission" date="2021-02" db="EMBL/GenBank/DDBJ databases">
        <title>Draft genome sequence of Microbispora sp. RL4-1S isolated from rice leaves in Thailand.</title>
        <authorList>
            <person name="Muangham S."/>
            <person name="Duangmal K."/>
        </authorList>
    </citation>
    <scope>NUCLEOTIDE SEQUENCE</scope>
    <source>
        <strain evidence="1">RL4-1S</strain>
    </source>
</reference>
<evidence type="ECO:0000313" key="2">
    <source>
        <dbReference type="Proteomes" id="UP000674234"/>
    </source>
</evidence>
<proteinExistence type="predicted"/>
<dbReference type="Proteomes" id="UP000674234">
    <property type="component" value="Unassembled WGS sequence"/>
</dbReference>
<sequence>MTYGCYARWWDTAFAGYCSPATRTQQVKLHADCSGEPDYAGPWAYVAKGQYAEPFDSDDCIFSADYAWIGYS</sequence>
<organism evidence="1 2">
    <name type="scientific">Microbispora oryzae</name>
    <dbReference type="NCBI Taxonomy" id="2806554"/>
    <lineage>
        <taxon>Bacteria</taxon>
        <taxon>Bacillati</taxon>
        <taxon>Actinomycetota</taxon>
        <taxon>Actinomycetes</taxon>
        <taxon>Streptosporangiales</taxon>
        <taxon>Streptosporangiaceae</taxon>
        <taxon>Microbispora</taxon>
    </lineage>
</organism>
<dbReference type="RefSeq" id="WP_210159425.1">
    <property type="nucleotide sequence ID" value="NZ_JAFCNB010000027.1"/>
</dbReference>
<gene>
    <name evidence="1" type="ORF">JOL79_30745</name>
</gene>
<accession>A0A940WMF2</accession>
<comment type="caution">
    <text evidence="1">The sequence shown here is derived from an EMBL/GenBank/DDBJ whole genome shotgun (WGS) entry which is preliminary data.</text>
</comment>
<dbReference type="EMBL" id="JAFCNB010000027">
    <property type="protein sequence ID" value="MBP2708166.1"/>
    <property type="molecule type" value="Genomic_DNA"/>
</dbReference>
<evidence type="ECO:0000313" key="1">
    <source>
        <dbReference type="EMBL" id="MBP2708166.1"/>
    </source>
</evidence>
<keyword evidence="2" id="KW-1185">Reference proteome</keyword>